<organism evidence="1 2">
    <name type="scientific">Chilo suppressalis</name>
    <name type="common">Asiatic rice borer moth</name>
    <dbReference type="NCBI Taxonomy" id="168631"/>
    <lineage>
        <taxon>Eukaryota</taxon>
        <taxon>Metazoa</taxon>
        <taxon>Ecdysozoa</taxon>
        <taxon>Arthropoda</taxon>
        <taxon>Hexapoda</taxon>
        <taxon>Insecta</taxon>
        <taxon>Pterygota</taxon>
        <taxon>Neoptera</taxon>
        <taxon>Endopterygota</taxon>
        <taxon>Lepidoptera</taxon>
        <taxon>Glossata</taxon>
        <taxon>Ditrysia</taxon>
        <taxon>Pyraloidea</taxon>
        <taxon>Crambidae</taxon>
        <taxon>Crambinae</taxon>
        <taxon>Chilo</taxon>
    </lineage>
</organism>
<sequence>MSDEDSNCSSPSNESLSYRSKSKFEEFFEKNHASQTALFKLCQHKKVEIKMKNRNTSGLMKHLISFHKKESQIFLPVKPKLSGGSFLVTAGRSGQSENSSDNITIATVDWVVKKYLPLTFFDDEATQLPPHFDSDNQHFRCFAHILNLGVQNLLKTLALHCETNTNAQEKQYEDYADEIEEDEKYAPNIADSSTAVTKLRSISSKVKRSEIVKKKFQYCS</sequence>
<evidence type="ECO:0000313" key="2">
    <source>
        <dbReference type="Proteomes" id="UP001153292"/>
    </source>
</evidence>
<dbReference type="EMBL" id="OU963898">
    <property type="protein sequence ID" value="CAH0405913.1"/>
    <property type="molecule type" value="Genomic_DNA"/>
</dbReference>
<reference evidence="1" key="1">
    <citation type="submission" date="2021-12" db="EMBL/GenBank/DDBJ databases">
        <authorList>
            <person name="King R."/>
        </authorList>
    </citation>
    <scope>NUCLEOTIDE SEQUENCE</scope>
</reference>
<proteinExistence type="predicted"/>
<dbReference type="Proteomes" id="UP001153292">
    <property type="component" value="Chromosome 5"/>
</dbReference>
<name>A0ABN8BF10_CHISP</name>
<keyword evidence="2" id="KW-1185">Reference proteome</keyword>
<protein>
    <recommendedName>
        <fullName evidence="3">BED-type domain-containing protein</fullName>
    </recommendedName>
</protein>
<evidence type="ECO:0008006" key="3">
    <source>
        <dbReference type="Google" id="ProtNLM"/>
    </source>
</evidence>
<gene>
    <name evidence="1" type="ORF">CHILSU_LOCUS9284</name>
</gene>
<evidence type="ECO:0000313" key="1">
    <source>
        <dbReference type="EMBL" id="CAH0405913.1"/>
    </source>
</evidence>
<accession>A0ABN8BF10</accession>